<name>A0ABS9ZT72_9SPHI</name>
<organism evidence="2 3">
    <name type="scientific">Pedobacter montanisoli</name>
    <dbReference type="NCBI Taxonomy" id="2923277"/>
    <lineage>
        <taxon>Bacteria</taxon>
        <taxon>Pseudomonadati</taxon>
        <taxon>Bacteroidota</taxon>
        <taxon>Sphingobacteriia</taxon>
        <taxon>Sphingobacteriales</taxon>
        <taxon>Sphingobacteriaceae</taxon>
        <taxon>Pedobacter</taxon>
    </lineage>
</organism>
<sequence length="167" mass="19219">MNRPQVNEYPKWADVYISLVKDDVIITLEKQVKDFVNFINSLTDKGDYAYAEGKWTIKQLVGHIIDTERILAYRMLCFVRGDKNPLPGFDEDAYVSHAHFQDRSLFSLGEEFAAMRTANLYLIKSLNEEELDRAGIANGVPITPRALAYFIAGHLIHHKNVIEERYL</sequence>
<feature type="domain" description="DinB-like" evidence="1">
    <location>
        <begin position="28"/>
        <end position="161"/>
    </location>
</feature>
<accession>A0ABS9ZT72</accession>
<dbReference type="RefSeq" id="WP_243359292.1">
    <property type="nucleotide sequence ID" value="NZ_JALGBH010000001.1"/>
</dbReference>
<dbReference type="InterPro" id="IPR034660">
    <property type="entry name" value="DinB/YfiT-like"/>
</dbReference>
<proteinExistence type="predicted"/>
<dbReference type="Pfam" id="PF12867">
    <property type="entry name" value="DinB_2"/>
    <property type="match status" value="1"/>
</dbReference>
<dbReference type="Gene3D" id="1.20.120.450">
    <property type="entry name" value="dinb family like domain"/>
    <property type="match status" value="1"/>
</dbReference>
<protein>
    <submittedName>
        <fullName evidence="2">DinB family protein</fullName>
    </submittedName>
</protein>
<dbReference type="SUPFAM" id="SSF109854">
    <property type="entry name" value="DinB/YfiT-like putative metalloenzymes"/>
    <property type="match status" value="1"/>
</dbReference>
<reference evidence="2" key="1">
    <citation type="submission" date="2022-03" db="EMBL/GenBank/DDBJ databases">
        <authorList>
            <person name="Woo C.Y."/>
        </authorList>
    </citation>
    <scope>NUCLEOTIDE SEQUENCE</scope>
    <source>
        <strain evidence="2">CYS-01</strain>
    </source>
</reference>
<comment type="caution">
    <text evidence="2">The sequence shown here is derived from an EMBL/GenBank/DDBJ whole genome shotgun (WGS) entry which is preliminary data.</text>
</comment>
<evidence type="ECO:0000259" key="1">
    <source>
        <dbReference type="Pfam" id="PF12867"/>
    </source>
</evidence>
<evidence type="ECO:0000313" key="2">
    <source>
        <dbReference type="EMBL" id="MCJ0741801.1"/>
    </source>
</evidence>
<evidence type="ECO:0000313" key="3">
    <source>
        <dbReference type="Proteomes" id="UP001165460"/>
    </source>
</evidence>
<gene>
    <name evidence="2" type="ORF">MMF97_03680</name>
</gene>
<dbReference type="EMBL" id="JALGBH010000001">
    <property type="protein sequence ID" value="MCJ0741801.1"/>
    <property type="molecule type" value="Genomic_DNA"/>
</dbReference>
<dbReference type="InterPro" id="IPR024775">
    <property type="entry name" value="DinB-like"/>
</dbReference>
<dbReference type="Proteomes" id="UP001165460">
    <property type="component" value="Unassembled WGS sequence"/>
</dbReference>
<keyword evidence="3" id="KW-1185">Reference proteome</keyword>